<feature type="transmembrane region" description="Helical" evidence="12">
    <location>
        <begin position="224"/>
        <end position="243"/>
    </location>
</feature>
<organism evidence="15 16">
    <name type="scientific">Orchesella cincta</name>
    <name type="common">Springtail</name>
    <name type="synonym">Podura cincta</name>
    <dbReference type="NCBI Taxonomy" id="48709"/>
    <lineage>
        <taxon>Eukaryota</taxon>
        <taxon>Metazoa</taxon>
        <taxon>Ecdysozoa</taxon>
        <taxon>Arthropoda</taxon>
        <taxon>Hexapoda</taxon>
        <taxon>Collembola</taxon>
        <taxon>Entomobryomorpha</taxon>
        <taxon>Entomobryoidea</taxon>
        <taxon>Orchesellidae</taxon>
        <taxon>Orchesellinae</taxon>
        <taxon>Orchesella</taxon>
    </lineage>
</organism>
<keyword evidence="13" id="KW-0732">Signal</keyword>
<feature type="signal peptide" evidence="13">
    <location>
        <begin position="1"/>
        <end position="26"/>
    </location>
</feature>
<feature type="transmembrane region" description="Helical" evidence="12">
    <location>
        <begin position="201"/>
        <end position="218"/>
    </location>
</feature>
<comment type="caution">
    <text evidence="15">The sequence shown here is derived from an EMBL/GenBank/DDBJ whole genome shotgun (WGS) entry which is preliminary data.</text>
</comment>
<feature type="domain" description="Cytochrome b561" evidence="14">
    <location>
        <begin position="192"/>
        <end position="396"/>
    </location>
</feature>
<dbReference type="Gene3D" id="1.20.120.1770">
    <property type="match status" value="1"/>
</dbReference>
<evidence type="ECO:0000313" key="15">
    <source>
        <dbReference type="EMBL" id="ODM96196.1"/>
    </source>
</evidence>
<dbReference type="AlphaFoldDB" id="A0A1D2MT57"/>
<name>A0A1D2MT57_ORCCI</name>
<feature type="transmembrane region" description="Helical" evidence="12">
    <location>
        <begin position="424"/>
        <end position="443"/>
    </location>
</feature>
<dbReference type="GO" id="GO:0140575">
    <property type="term" value="F:transmembrane monodehydroascorbate reductase activity"/>
    <property type="evidence" value="ECO:0007669"/>
    <property type="project" value="InterPro"/>
</dbReference>
<evidence type="ECO:0000256" key="4">
    <source>
        <dbReference type="ARBA" id="ARBA00022617"/>
    </source>
</evidence>
<dbReference type="STRING" id="48709.A0A1D2MT57"/>
<keyword evidence="8 12" id="KW-1133">Transmembrane helix</keyword>
<evidence type="ECO:0000256" key="13">
    <source>
        <dbReference type="SAM" id="SignalP"/>
    </source>
</evidence>
<evidence type="ECO:0000256" key="8">
    <source>
        <dbReference type="ARBA" id="ARBA00022989"/>
    </source>
</evidence>
<dbReference type="EC" id="7.2.1.3" evidence="11"/>
<evidence type="ECO:0000256" key="3">
    <source>
        <dbReference type="ARBA" id="ARBA00022448"/>
    </source>
</evidence>
<evidence type="ECO:0000256" key="12">
    <source>
        <dbReference type="SAM" id="Phobius"/>
    </source>
</evidence>
<evidence type="ECO:0000256" key="5">
    <source>
        <dbReference type="ARBA" id="ARBA00022692"/>
    </source>
</evidence>
<dbReference type="EMBL" id="LJIJ01000566">
    <property type="protein sequence ID" value="ODM96196.1"/>
    <property type="molecule type" value="Genomic_DNA"/>
</dbReference>
<dbReference type="PANTHER" id="PTHR15422">
    <property type="entry name" value="OS05G0565100 PROTEIN"/>
    <property type="match status" value="1"/>
</dbReference>
<accession>A0A1D2MT57</accession>
<sequence length="452" mass="51397">MSSKMKAIVLLVVLFLIIVNTSPVKSLEDTFSSVASSTFSSIVINTAHLDTTVKNRTKRQIGIPTDYKIGCGETDACTSEGTWDDKECPFIVKWNFIPPYEYMRFQLIRLRFNKPPASCQPRSDGTLLGYIAIGFSAHNSKDDNVFVVECSITDGTPDPVKAVTFGWVDEESDDYVHWDEVLSLTFYVPASYKDLKMLDTNVSHLTPFIFFTGGYAILRSTWTMVHGSMMTLAWVVCVPNGMFFARYFKESYVQVPIFKYRPWFAIHTLSTILACVLCLVGFIAMIEGRSEIKFEWPKSATTRLHYQSGFAALFLLAGLVFTGWLRFAGRRARRIFAFAHFISGIICYIFSMVTIGYSHNLGMTCRISAYTIVIVMWSIICHVAMMVHFYFLDKRLGLYIKRANYPFPLTPVTYDELPGSRIRLIIISVHVVGTVFMASLILIDYNVRRLHL</sequence>
<feature type="transmembrane region" description="Helical" evidence="12">
    <location>
        <begin position="264"/>
        <end position="286"/>
    </location>
</feature>
<dbReference type="InterPro" id="IPR045150">
    <property type="entry name" value="CYB561D1/2"/>
</dbReference>
<keyword evidence="7" id="KW-0249">Electron transport</keyword>
<evidence type="ECO:0000259" key="14">
    <source>
        <dbReference type="PROSITE" id="PS50939"/>
    </source>
</evidence>
<protein>
    <recommendedName>
        <fullName evidence="11">ascorbate ferrireductase (transmembrane)</fullName>
        <ecNumber evidence="11">7.2.1.3</ecNumber>
    </recommendedName>
</protein>
<evidence type="ECO:0000256" key="1">
    <source>
        <dbReference type="ARBA" id="ARBA00001970"/>
    </source>
</evidence>
<dbReference type="GO" id="GO:0016020">
    <property type="term" value="C:membrane"/>
    <property type="evidence" value="ECO:0007669"/>
    <property type="project" value="UniProtKB-SubCell"/>
</dbReference>
<keyword evidence="9" id="KW-0408">Iron</keyword>
<dbReference type="InterPro" id="IPR006593">
    <property type="entry name" value="Cyt_b561/ferric_Rdtase_TM"/>
</dbReference>
<evidence type="ECO:0000256" key="7">
    <source>
        <dbReference type="ARBA" id="ARBA00022982"/>
    </source>
</evidence>
<evidence type="ECO:0000256" key="10">
    <source>
        <dbReference type="ARBA" id="ARBA00023136"/>
    </source>
</evidence>
<keyword evidence="5 12" id="KW-0812">Transmembrane</keyword>
<feature type="transmembrane region" description="Helical" evidence="12">
    <location>
        <begin position="369"/>
        <end position="392"/>
    </location>
</feature>
<evidence type="ECO:0000256" key="11">
    <source>
        <dbReference type="ARBA" id="ARBA00024225"/>
    </source>
</evidence>
<dbReference type="GO" id="GO:0046872">
    <property type="term" value="F:metal ion binding"/>
    <property type="evidence" value="ECO:0007669"/>
    <property type="project" value="UniProtKB-KW"/>
</dbReference>
<keyword evidence="6" id="KW-0479">Metal-binding</keyword>
<feature type="transmembrane region" description="Helical" evidence="12">
    <location>
        <begin position="31"/>
        <end position="49"/>
    </location>
</feature>
<keyword evidence="10 12" id="KW-0472">Membrane</keyword>
<evidence type="ECO:0000256" key="6">
    <source>
        <dbReference type="ARBA" id="ARBA00022723"/>
    </source>
</evidence>
<dbReference type="CDD" id="cd08760">
    <property type="entry name" value="Cyt_b561_FRRS1_like"/>
    <property type="match status" value="1"/>
</dbReference>
<dbReference type="GO" id="GO:0020037">
    <property type="term" value="F:heme binding"/>
    <property type="evidence" value="ECO:0007669"/>
    <property type="project" value="TreeGrafter"/>
</dbReference>
<reference evidence="15 16" key="1">
    <citation type="journal article" date="2016" name="Genome Biol. Evol.">
        <title>Gene Family Evolution Reflects Adaptation to Soil Environmental Stressors in the Genome of the Collembolan Orchesella cincta.</title>
        <authorList>
            <person name="Faddeeva-Vakhrusheva A."/>
            <person name="Derks M.F."/>
            <person name="Anvar S.Y."/>
            <person name="Agamennone V."/>
            <person name="Suring W."/>
            <person name="Smit S."/>
            <person name="van Straalen N.M."/>
            <person name="Roelofs D."/>
        </authorList>
    </citation>
    <scope>NUCLEOTIDE SEQUENCE [LARGE SCALE GENOMIC DNA]</scope>
    <source>
        <tissue evidence="15">Mixed pool</tissue>
    </source>
</reference>
<dbReference type="Proteomes" id="UP000094527">
    <property type="component" value="Unassembled WGS sequence"/>
</dbReference>
<keyword evidence="4" id="KW-0349">Heme</keyword>
<dbReference type="SMART" id="SM00665">
    <property type="entry name" value="B561"/>
    <property type="match status" value="1"/>
</dbReference>
<feature type="transmembrane region" description="Helical" evidence="12">
    <location>
        <begin position="306"/>
        <end position="325"/>
    </location>
</feature>
<feature type="chain" id="PRO_5008904512" description="ascorbate ferrireductase (transmembrane)" evidence="13">
    <location>
        <begin position="27"/>
        <end position="452"/>
    </location>
</feature>
<comment type="cofactor">
    <cofactor evidence="1">
        <name>heme b</name>
        <dbReference type="ChEBI" id="CHEBI:60344"/>
    </cofactor>
</comment>
<dbReference type="Pfam" id="PF03188">
    <property type="entry name" value="Cytochrom_B561"/>
    <property type="match status" value="1"/>
</dbReference>
<evidence type="ECO:0000313" key="16">
    <source>
        <dbReference type="Proteomes" id="UP000094527"/>
    </source>
</evidence>
<comment type="subcellular location">
    <subcellularLocation>
        <location evidence="2">Membrane</location>
        <topology evidence="2">Multi-pass membrane protein</topology>
    </subcellularLocation>
</comment>
<keyword evidence="16" id="KW-1185">Reference proteome</keyword>
<evidence type="ECO:0000256" key="2">
    <source>
        <dbReference type="ARBA" id="ARBA00004141"/>
    </source>
</evidence>
<evidence type="ECO:0000256" key="9">
    <source>
        <dbReference type="ARBA" id="ARBA00023004"/>
    </source>
</evidence>
<gene>
    <name evidence="15" type="ORF">Ocin01_10492</name>
</gene>
<dbReference type="GO" id="GO:0140571">
    <property type="term" value="F:transmembrane ascorbate ferrireductase activity"/>
    <property type="evidence" value="ECO:0007669"/>
    <property type="project" value="UniProtKB-EC"/>
</dbReference>
<dbReference type="PANTHER" id="PTHR15422:SF24">
    <property type="entry name" value="DOMON RELATED DOMAIN-CONTAINING PROTEIN"/>
    <property type="match status" value="1"/>
</dbReference>
<keyword evidence="3" id="KW-0813">Transport</keyword>
<proteinExistence type="predicted"/>
<feature type="transmembrane region" description="Helical" evidence="12">
    <location>
        <begin position="337"/>
        <end position="357"/>
    </location>
</feature>
<dbReference type="PROSITE" id="PS50939">
    <property type="entry name" value="CYTOCHROME_B561"/>
    <property type="match status" value="1"/>
</dbReference>
<dbReference type="OrthoDB" id="5974263at2759"/>